<feature type="transmembrane region" description="Helical" evidence="6">
    <location>
        <begin position="451"/>
        <end position="473"/>
    </location>
</feature>
<keyword evidence="2" id="KW-1003">Cell membrane</keyword>
<evidence type="ECO:0000256" key="3">
    <source>
        <dbReference type="ARBA" id="ARBA00022692"/>
    </source>
</evidence>
<comment type="subcellular location">
    <subcellularLocation>
        <location evidence="1">Cell membrane</location>
        <topology evidence="1">Multi-pass membrane protein</topology>
    </subcellularLocation>
</comment>
<evidence type="ECO:0000313" key="8">
    <source>
        <dbReference type="Proteomes" id="UP000250369"/>
    </source>
</evidence>
<accession>A0A329MZ84</accession>
<feature type="transmembrane region" description="Helical" evidence="6">
    <location>
        <begin position="121"/>
        <end position="142"/>
    </location>
</feature>
<keyword evidence="3 6" id="KW-0812">Transmembrane</keyword>
<feature type="transmembrane region" description="Helical" evidence="6">
    <location>
        <begin position="286"/>
        <end position="306"/>
    </location>
</feature>
<evidence type="ECO:0000256" key="4">
    <source>
        <dbReference type="ARBA" id="ARBA00022989"/>
    </source>
</evidence>
<feature type="transmembrane region" description="Helical" evidence="6">
    <location>
        <begin position="417"/>
        <end position="439"/>
    </location>
</feature>
<feature type="transmembrane region" description="Helical" evidence="6">
    <location>
        <begin position="327"/>
        <end position="346"/>
    </location>
</feature>
<keyword evidence="8" id="KW-1185">Reference proteome</keyword>
<dbReference type="OrthoDB" id="9775950at2"/>
<gene>
    <name evidence="7" type="primary">spoVB</name>
    <name evidence="7" type="ORF">DQG23_01325</name>
</gene>
<feature type="transmembrane region" description="Helical" evidence="6">
    <location>
        <begin position="42"/>
        <end position="65"/>
    </location>
</feature>
<dbReference type="PANTHER" id="PTHR30250">
    <property type="entry name" value="PST FAMILY PREDICTED COLANIC ACID TRANSPORTER"/>
    <property type="match status" value="1"/>
</dbReference>
<comment type="caution">
    <text evidence="7">The sequence shown here is derived from an EMBL/GenBank/DDBJ whole genome shotgun (WGS) entry which is preliminary data.</text>
</comment>
<dbReference type="PANTHER" id="PTHR30250:SF24">
    <property type="entry name" value="STAGE V SPORULATION PROTEIN B"/>
    <property type="match status" value="1"/>
</dbReference>
<dbReference type="InterPro" id="IPR024923">
    <property type="entry name" value="PG_synth_SpoVB"/>
</dbReference>
<feature type="transmembrane region" description="Helical" evidence="6">
    <location>
        <begin position="184"/>
        <end position="206"/>
    </location>
</feature>
<dbReference type="GO" id="GO:0005886">
    <property type="term" value="C:plasma membrane"/>
    <property type="evidence" value="ECO:0007669"/>
    <property type="project" value="UniProtKB-SubCell"/>
</dbReference>
<dbReference type="CDD" id="cd13124">
    <property type="entry name" value="MATE_SpoVB_like"/>
    <property type="match status" value="1"/>
</dbReference>
<dbReference type="InterPro" id="IPR050833">
    <property type="entry name" value="Poly_Biosynth_Transport"/>
</dbReference>
<sequence length="508" mass="55346">MEMRKQSFIRGTVVLTSAAFFTRALGFINGILLARMLGKEGIGLLMTAHPLLPLFITLTELGLPAAISKLVSEAETQNNPARVRKILVVSLTITGVLSVVLTTFALLASKWIAAVFLPDQRAYYAMLALTPIIPLVAITAVLRGYFRGKQNMNPLAFSDIIETLVQIGFVIGLVQWLLPYGVEYATAGAMISVVIGEGAGLLYLFLRFSWYRKTKSGTVPPRVQSDEKFYPTMRDLLHLGLPLTGSGFVHSLFRAFLPMLVTHSLLLSGVSSAAEATKSFGLLTGYVLPLLFLPSFFTQSLSTALIPAISEASASSNSRLMHRRMDIAMRIALFVGVPCTIILYVWAIPLATVLYRAPEAGPILRLMVPLFFLYYFEAPMHAILLGLGKSSTVMWNLIITNLFQIAVIFALGSKFGIQGVALGFAFGICLLTVLNFLSISSTIGFYLDFRMIVKAGIGAAAMTFCGLGTYAFMQRYGSALPLNVLGAVCVSLLAYVMTLRIARVFREV</sequence>
<dbReference type="NCBIfam" id="TIGR02900">
    <property type="entry name" value="spore_V_B"/>
    <property type="match status" value="1"/>
</dbReference>
<dbReference type="Pfam" id="PF01943">
    <property type="entry name" value="Polysacc_synt"/>
    <property type="match status" value="1"/>
</dbReference>
<evidence type="ECO:0000256" key="5">
    <source>
        <dbReference type="ARBA" id="ARBA00023136"/>
    </source>
</evidence>
<evidence type="ECO:0000313" key="7">
    <source>
        <dbReference type="EMBL" id="RAV22877.1"/>
    </source>
</evidence>
<dbReference type="RefSeq" id="WP_113028986.1">
    <property type="nucleotide sequence ID" value="NZ_QMFB01000001.1"/>
</dbReference>
<dbReference type="EMBL" id="QMFB01000001">
    <property type="protein sequence ID" value="RAV22877.1"/>
    <property type="molecule type" value="Genomic_DNA"/>
</dbReference>
<feature type="transmembrane region" description="Helical" evidence="6">
    <location>
        <begin position="393"/>
        <end position="411"/>
    </location>
</feature>
<proteinExistence type="predicted"/>
<evidence type="ECO:0000256" key="6">
    <source>
        <dbReference type="SAM" id="Phobius"/>
    </source>
</evidence>
<keyword evidence="5 6" id="KW-0472">Membrane</keyword>
<keyword evidence="4 6" id="KW-1133">Transmembrane helix</keyword>
<feature type="transmembrane region" description="Helical" evidence="6">
    <location>
        <begin position="154"/>
        <end position="178"/>
    </location>
</feature>
<feature type="transmembrane region" description="Helical" evidence="6">
    <location>
        <begin position="479"/>
        <end position="502"/>
    </location>
</feature>
<dbReference type="InterPro" id="IPR002797">
    <property type="entry name" value="Polysacc_synth"/>
</dbReference>
<dbReference type="Proteomes" id="UP000250369">
    <property type="component" value="Unassembled WGS sequence"/>
</dbReference>
<dbReference type="AlphaFoldDB" id="A0A329MZ84"/>
<dbReference type="InterPro" id="IPR014249">
    <property type="entry name" value="Spore_V_B"/>
</dbReference>
<reference evidence="7 8" key="1">
    <citation type="journal article" date="2009" name="Int. J. Syst. Evol. Microbiol.">
        <title>Paenibacillus contaminans sp. nov., isolated from a contaminated laboratory plate.</title>
        <authorList>
            <person name="Chou J.H."/>
            <person name="Lee J.H."/>
            <person name="Lin M.C."/>
            <person name="Chang P.S."/>
            <person name="Arun A.B."/>
            <person name="Young C.C."/>
            <person name="Chen W.M."/>
        </authorList>
    </citation>
    <scope>NUCLEOTIDE SEQUENCE [LARGE SCALE GENOMIC DNA]</scope>
    <source>
        <strain evidence="7 8">CKOBP-6</strain>
    </source>
</reference>
<protein>
    <submittedName>
        <fullName evidence="7">Stage V sporulation protein B</fullName>
    </submittedName>
</protein>
<organism evidence="7 8">
    <name type="scientific">Paenibacillus contaminans</name>
    <dbReference type="NCBI Taxonomy" id="450362"/>
    <lineage>
        <taxon>Bacteria</taxon>
        <taxon>Bacillati</taxon>
        <taxon>Bacillota</taxon>
        <taxon>Bacilli</taxon>
        <taxon>Bacillales</taxon>
        <taxon>Paenibacillaceae</taxon>
        <taxon>Paenibacillus</taxon>
    </lineage>
</organism>
<evidence type="ECO:0000256" key="2">
    <source>
        <dbReference type="ARBA" id="ARBA00022475"/>
    </source>
</evidence>
<feature type="transmembrane region" description="Helical" evidence="6">
    <location>
        <begin position="366"/>
        <end position="386"/>
    </location>
</feature>
<evidence type="ECO:0000256" key="1">
    <source>
        <dbReference type="ARBA" id="ARBA00004651"/>
    </source>
</evidence>
<name>A0A329MZ84_9BACL</name>
<feature type="transmembrane region" description="Helical" evidence="6">
    <location>
        <begin position="86"/>
        <end position="109"/>
    </location>
</feature>
<dbReference type="PIRSF" id="PIRSF038958">
    <property type="entry name" value="PG_synth_SpoVB"/>
    <property type="match status" value="1"/>
</dbReference>